<feature type="region of interest" description="Disordered" evidence="1">
    <location>
        <begin position="79"/>
        <end position="102"/>
    </location>
</feature>
<comment type="caution">
    <text evidence="3">The sequence shown here is derived from an EMBL/GenBank/DDBJ whole genome shotgun (WGS) entry which is preliminary data.</text>
</comment>
<reference evidence="3" key="2">
    <citation type="submission" date="2020-09" db="EMBL/GenBank/DDBJ databases">
        <authorList>
            <person name="Sun Q."/>
            <person name="Zhou Y."/>
        </authorList>
    </citation>
    <scope>NUCLEOTIDE SEQUENCE</scope>
    <source>
        <strain evidence="3">CGMCC 1.15762</strain>
    </source>
</reference>
<dbReference type="CDD" id="cd00118">
    <property type="entry name" value="LysM"/>
    <property type="match status" value="1"/>
</dbReference>
<dbReference type="Gene3D" id="3.10.350.10">
    <property type="entry name" value="LysM domain"/>
    <property type="match status" value="1"/>
</dbReference>
<dbReference type="RefSeq" id="WP_188789745.1">
    <property type="nucleotide sequence ID" value="NZ_BMJV01000003.1"/>
</dbReference>
<dbReference type="Proteomes" id="UP000617145">
    <property type="component" value="Unassembled WGS sequence"/>
</dbReference>
<protein>
    <recommendedName>
        <fullName evidence="2">LysM domain-containing protein</fullName>
    </recommendedName>
</protein>
<dbReference type="InterPro" id="IPR018392">
    <property type="entry name" value="LysM"/>
</dbReference>
<name>A0A8J2ZJA0_9RHOB</name>
<dbReference type="Pfam" id="PF01476">
    <property type="entry name" value="LysM"/>
    <property type="match status" value="1"/>
</dbReference>
<accession>A0A8J2ZJA0</accession>
<sequence>MIRMVLLSLAFLGVTAALLVVQSGYTERRGSEGRAPEVTRASLLSETVGTPEARDTAPVTPEAMPSDVDRIVAQALAATPEPEPVPPTVLPEASPVLSPRGDLDDDALRQMTWATMARLNEAAGRSAAPGLPGSLLHTIVQRSLSGQAASKVAPETYEVQPGDSLAGIAKKIYGDINMSGPLFAANQQLLQRPDDLKAGQRLSLPRQ</sequence>
<evidence type="ECO:0000259" key="2">
    <source>
        <dbReference type="PROSITE" id="PS51782"/>
    </source>
</evidence>
<dbReference type="AlphaFoldDB" id="A0A8J2ZJA0"/>
<reference evidence="3" key="1">
    <citation type="journal article" date="2014" name="Int. J. Syst. Evol. Microbiol.">
        <title>Complete genome sequence of Corynebacterium casei LMG S-19264T (=DSM 44701T), isolated from a smear-ripened cheese.</title>
        <authorList>
            <consortium name="US DOE Joint Genome Institute (JGI-PGF)"/>
            <person name="Walter F."/>
            <person name="Albersmeier A."/>
            <person name="Kalinowski J."/>
            <person name="Ruckert C."/>
        </authorList>
    </citation>
    <scope>NUCLEOTIDE SEQUENCE</scope>
    <source>
        <strain evidence="3">CGMCC 1.15762</strain>
    </source>
</reference>
<evidence type="ECO:0000256" key="1">
    <source>
        <dbReference type="SAM" id="MobiDB-lite"/>
    </source>
</evidence>
<dbReference type="EMBL" id="BMJV01000003">
    <property type="protein sequence ID" value="GGG69662.1"/>
    <property type="molecule type" value="Genomic_DNA"/>
</dbReference>
<dbReference type="InterPro" id="IPR036779">
    <property type="entry name" value="LysM_dom_sf"/>
</dbReference>
<gene>
    <name evidence="3" type="ORF">GCM10011415_16410</name>
</gene>
<dbReference type="PROSITE" id="PS51782">
    <property type="entry name" value="LYSM"/>
    <property type="match status" value="1"/>
</dbReference>
<organism evidence="3 4">
    <name type="scientific">Salipiger pallidus</name>
    <dbReference type="NCBI Taxonomy" id="1775170"/>
    <lineage>
        <taxon>Bacteria</taxon>
        <taxon>Pseudomonadati</taxon>
        <taxon>Pseudomonadota</taxon>
        <taxon>Alphaproteobacteria</taxon>
        <taxon>Rhodobacterales</taxon>
        <taxon>Roseobacteraceae</taxon>
        <taxon>Salipiger</taxon>
    </lineage>
</organism>
<proteinExistence type="predicted"/>
<keyword evidence="4" id="KW-1185">Reference proteome</keyword>
<feature type="domain" description="LysM" evidence="2">
    <location>
        <begin position="155"/>
        <end position="204"/>
    </location>
</feature>
<evidence type="ECO:0000313" key="3">
    <source>
        <dbReference type="EMBL" id="GGG69662.1"/>
    </source>
</evidence>
<dbReference type="SMART" id="SM00257">
    <property type="entry name" value="LysM"/>
    <property type="match status" value="1"/>
</dbReference>
<evidence type="ECO:0000313" key="4">
    <source>
        <dbReference type="Proteomes" id="UP000617145"/>
    </source>
</evidence>